<keyword evidence="7 12" id="KW-1133">Transmembrane helix</keyword>
<evidence type="ECO:0000256" key="7">
    <source>
        <dbReference type="ARBA" id="ARBA00022989"/>
    </source>
</evidence>
<keyword evidence="5" id="KW-0999">Mitochondrion inner membrane</keyword>
<evidence type="ECO:0000256" key="9">
    <source>
        <dbReference type="ARBA" id="ARBA00023136"/>
    </source>
</evidence>
<keyword evidence="15" id="KW-1185">Reference proteome</keyword>
<dbReference type="AlphaFoldDB" id="A0A3Q7FGP0"/>
<reference evidence="14" key="2">
    <citation type="submission" date="2019-01" db="UniProtKB">
        <authorList>
            <consortium name="EnsemblPlants"/>
        </authorList>
    </citation>
    <scope>IDENTIFICATION</scope>
    <source>
        <strain evidence="14">cv. Heinz 1706</strain>
    </source>
</reference>
<accession>A0A3Q7FGP0</accession>
<dbReference type="InParanoid" id="A0A3Q7FGP0"/>
<comment type="subcellular location">
    <subcellularLocation>
        <location evidence="1">Mitochondrion inner membrane</location>
        <topology evidence="1">Multi-pass membrane protein</topology>
    </subcellularLocation>
</comment>
<evidence type="ECO:0000256" key="4">
    <source>
        <dbReference type="ARBA" id="ARBA00022692"/>
    </source>
</evidence>
<dbReference type="Proteomes" id="UP000004994">
    <property type="component" value="Chromosome 3"/>
</dbReference>
<dbReference type="InterPro" id="IPR024791">
    <property type="entry name" value="Cyt_c/ubiquinol_Oxase_su3"/>
</dbReference>
<dbReference type="GO" id="GO:0019646">
    <property type="term" value="P:aerobic electron transport chain"/>
    <property type="evidence" value="ECO:0007669"/>
    <property type="project" value="InterPro"/>
</dbReference>
<evidence type="ECO:0000256" key="1">
    <source>
        <dbReference type="ARBA" id="ARBA00004448"/>
    </source>
</evidence>
<comment type="function">
    <text evidence="11">Component of the cytochrome c oxidase, the last enzyme in the mitochondrial electron transport chain which drives oxidative phosphorylation. The respiratory chain contains 3 multisubunit complexes succinate dehydrogenase (complex II, CII), ubiquinol-cytochrome c oxidoreductase (cytochrome b-c1 complex, complex III, CIII) and cytochrome c oxidase (complex IV, CIV), that cooperate to transfer electrons derived from NADH and succinate to molecular oxygen, creating an electrochemical gradient over the inner membrane that drives transmembrane transport and the ATP synthase. Cytochrome c oxidase is the component of the respiratory chain that catalyzes the reduction of oxygen to water. Electrons originating from reduced cytochrome c in the intermembrane space (IMS) are transferred via the dinuclear copper A center (CU(A)) of subunit 2 and heme A of subunit 1 to the active site in subunit 1, a binuclear center (BNC) formed by heme A3 and copper B (CU(B)). The BNC reduces molecular oxygen to 2 water molecules using 4 electrons from cytochrome c in the IMS and 4 protons from the mitochondrial matrix.</text>
</comment>
<dbReference type="GO" id="GO:0005743">
    <property type="term" value="C:mitochondrial inner membrane"/>
    <property type="evidence" value="ECO:0007669"/>
    <property type="project" value="UniProtKB-SubCell"/>
</dbReference>
<evidence type="ECO:0000256" key="5">
    <source>
        <dbReference type="ARBA" id="ARBA00022792"/>
    </source>
</evidence>
<dbReference type="EnsemblPlants" id="Solyc03g013390.1.1">
    <property type="protein sequence ID" value="Solyc03g013390.1.1.1"/>
    <property type="gene ID" value="Solyc03g013390.1"/>
</dbReference>
<keyword evidence="8 11" id="KW-0496">Mitochondrion</keyword>
<dbReference type="PANTHER" id="PTHR11403:SF7">
    <property type="entry name" value="CYTOCHROME C OXIDASE SUBUNIT 3"/>
    <property type="match status" value="1"/>
</dbReference>
<evidence type="ECO:0000256" key="2">
    <source>
        <dbReference type="ARBA" id="ARBA00010581"/>
    </source>
</evidence>
<dbReference type="PaxDb" id="4081-Solyc03g013390.1.1"/>
<evidence type="ECO:0000313" key="14">
    <source>
        <dbReference type="EnsemblPlants" id="Solyc03g013390.1.1.1"/>
    </source>
</evidence>
<dbReference type="SUPFAM" id="SSF81452">
    <property type="entry name" value="Cytochrome c oxidase subunit III-like"/>
    <property type="match status" value="1"/>
</dbReference>
<keyword evidence="4 11" id="KW-0812">Transmembrane</keyword>
<evidence type="ECO:0000256" key="12">
    <source>
        <dbReference type="SAM" id="Phobius"/>
    </source>
</evidence>
<dbReference type="Gramene" id="Solyc03g013390.1.1">
    <property type="protein sequence ID" value="Solyc03g013390.1.1.1"/>
    <property type="gene ID" value="Solyc03g013390.1"/>
</dbReference>
<comment type="similarity">
    <text evidence="2 11">Belongs to the cytochrome c oxidase subunit 3 family.</text>
</comment>
<dbReference type="PROSITE" id="PS50253">
    <property type="entry name" value="COX3"/>
    <property type="match status" value="1"/>
</dbReference>
<feature type="transmembrane region" description="Helical" evidence="12">
    <location>
        <begin position="17"/>
        <end position="36"/>
    </location>
</feature>
<dbReference type="PANTHER" id="PTHR11403">
    <property type="entry name" value="CYTOCHROME C OXIDASE SUBUNIT III"/>
    <property type="match status" value="1"/>
</dbReference>
<keyword evidence="6" id="KW-1278">Translocase</keyword>
<evidence type="ECO:0000256" key="8">
    <source>
        <dbReference type="ARBA" id="ARBA00023128"/>
    </source>
</evidence>
<organism evidence="14">
    <name type="scientific">Solanum lycopersicum</name>
    <name type="common">Tomato</name>
    <name type="synonym">Lycopersicon esculentum</name>
    <dbReference type="NCBI Taxonomy" id="4081"/>
    <lineage>
        <taxon>Eukaryota</taxon>
        <taxon>Viridiplantae</taxon>
        <taxon>Streptophyta</taxon>
        <taxon>Embryophyta</taxon>
        <taxon>Tracheophyta</taxon>
        <taxon>Spermatophyta</taxon>
        <taxon>Magnoliopsida</taxon>
        <taxon>eudicotyledons</taxon>
        <taxon>Gunneridae</taxon>
        <taxon>Pentapetalae</taxon>
        <taxon>asterids</taxon>
        <taxon>lamiids</taxon>
        <taxon>Solanales</taxon>
        <taxon>Solanaceae</taxon>
        <taxon>Solanoideae</taxon>
        <taxon>Solaneae</taxon>
        <taxon>Solanum</taxon>
        <taxon>Solanum subgen. Lycopersicon</taxon>
    </lineage>
</organism>
<feature type="transmembrane region" description="Helical" evidence="12">
    <location>
        <begin position="43"/>
        <end position="61"/>
    </location>
</feature>
<reference evidence="14" key="1">
    <citation type="journal article" date="2012" name="Nature">
        <title>The tomato genome sequence provides insights into fleshy fruit evolution.</title>
        <authorList>
            <consortium name="Tomato Genome Consortium"/>
        </authorList>
    </citation>
    <scope>NUCLEOTIDE SEQUENCE [LARGE SCALE GENOMIC DNA]</scope>
    <source>
        <strain evidence="14">cv. Heinz 1706</strain>
    </source>
</reference>
<dbReference type="STRING" id="4081.A0A3Q7FGP0"/>
<proteinExistence type="inferred from homology"/>
<sequence>MIESRRHSYHLVDQSPWPILGSLTALATTVGGVMYLHSFQGEATLLILGLIFLLYTMFVWWRDVLCESTFEGYHTKDVQMVLFFLSYRPPTPINRSFFLYFAKQREKWIQLPLEEFLKLIKEF</sequence>
<evidence type="ECO:0000256" key="11">
    <source>
        <dbReference type="RuleBase" id="RU003375"/>
    </source>
</evidence>
<feature type="domain" description="Heme-copper oxidase subunit III family profile" evidence="13">
    <location>
        <begin position="5"/>
        <end position="84"/>
    </location>
</feature>
<dbReference type="Gene3D" id="1.10.287.70">
    <property type="match status" value="1"/>
</dbReference>
<dbReference type="GO" id="GO:0004129">
    <property type="term" value="F:cytochrome-c oxidase activity"/>
    <property type="evidence" value="ECO:0007669"/>
    <property type="project" value="UniProtKB-EC"/>
</dbReference>
<dbReference type="InterPro" id="IPR000298">
    <property type="entry name" value="Cyt_c_oxidase-like_su3"/>
</dbReference>
<evidence type="ECO:0000256" key="6">
    <source>
        <dbReference type="ARBA" id="ARBA00022967"/>
    </source>
</evidence>
<evidence type="ECO:0000313" key="15">
    <source>
        <dbReference type="Proteomes" id="UP000004994"/>
    </source>
</evidence>
<dbReference type="FunFam" id="1.10.287.70:FF:000075">
    <property type="entry name" value="Cytochrome c oxidase subunit 3"/>
    <property type="match status" value="1"/>
</dbReference>
<protein>
    <recommendedName>
        <fullName evidence="3 11">Cytochrome c oxidase subunit 3</fullName>
    </recommendedName>
</protein>
<evidence type="ECO:0000256" key="10">
    <source>
        <dbReference type="ARBA" id="ARBA00049512"/>
    </source>
</evidence>
<name>A0A3Q7FGP0_SOLLC</name>
<evidence type="ECO:0000256" key="3">
    <source>
        <dbReference type="ARBA" id="ARBA00015944"/>
    </source>
</evidence>
<dbReference type="Pfam" id="PF00510">
    <property type="entry name" value="COX3"/>
    <property type="match status" value="1"/>
</dbReference>
<comment type="catalytic activity">
    <reaction evidence="10">
        <text>4 Fe(II)-[cytochrome c] + O2 + 8 H(+)(in) = 4 Fe(III)-[cytochrome c] + 2 H2O + 4 H(+)(out)</text>
        <dbReference type="Rhea" id="RHEA:11436"/>
        <dbReference type="Rhea" id="RHEA-COMP:10350"/>
        <dbReference type="Rhea" id="RHEA-COMP:14399"/>
        <dbReference type="ChEBI" id="CHEBI:15377"/>
        <dbReference type="ChEBI" id="CHEBI:15378"/>
        <dbReference type="ChEBI" id="CHEBI:15379"/>
        <dbReference type="ChEBI" id="CHEBI:29033"/>
        <dbReference type="ChEBI" id="CHEBI:29034"/>
        <dbReference type="EC" id="7.1.1.9"/>
    </reaction>
    <physiologicalReaction direction="left-to-right" evidence="10">
        <dbReference type="Rhea" id="RHEA:11437"/>
    </physiologicalReaction>
</comment>
<keyword evidence="9 12" id="KW-0472">Membrane</keyword>
<dbReference type="InterPro" id="IPR035973">
    <property type="entry name" value="Cyt_c_oxidase_su3-like_sf"/>
</dbReference>
<evidence type="ECO:0000259" key="13">
    <source>
        <dbReference type="PROSITE" id="PS50253"/>
    </source>
</evidence>